<dbReference type="Pfam" id="PF00437">
    <property type="entry name" value="T2SSE"/>
    <property type="match status" value="1"/>
</dbReference>
<dbReference type="Gene3D" id="3.30.300.160">
    <property type="entry name" value="Type II secretion system, protein E, N-terminal domain"/>
    <property type="match status" value="1"/>
</dbReference>
<dbReference type="SUPFAM" id="SSF52540">
    <property type="entry name" value="P-loop containing nucleoside triphosphate hydrolases"/>
    <property type="match status" value="1"/>
</dbReference>
<dbReference type="InterPro" id="IPR003593">
    <property type="entry name" value="AAA+_ATPase"/>
</dbReference>
<dbReference type="SUPFAM" id="SSF160246">
    <property type="entry name" value="EspE N-terminal domain-like"/>
    <property type="match status" value="1"/>
</dbReference>
<keyword evidence="3" id="KW-0067">ATP-binding</keyword>
<dbReference type="STRING" id="52694.ACWI_22820"/>
<evidence type="ECO:0000313" key="6">
    <source>
        <dbReference type="Proteomes" id="UP000176244"/>
    </source>
</evidence>
<evidence type="ECO:0000259" key="4">
    <source>
        <dbReference type="SMART" id="SM00382"/>
    </source>
</evidence>
<dbReference type="InterPro" id="IPR001482">
    <property type="entry name" value="T2SS/T4SS_dom"/>
</dbReference>
<proteinExistence type="inferred from homology"/>
<dbReference type="Gene3D" id="3.40.50.300">
    <property type="entry name" value="P-loop containing nucleotide triphosphate hydrolases"/>
    <property type="match status" value="1"/>
</dbReference>
<name>A0A1F2PFD6_9FIRM</name>
<feature type="domain" description="AAA+ ATPase" evidence="4">
    <location>
        <begin position="302"/>
        <end position="423"/>
    </location>
</feature>
<dbReference type="PANTHER" id="PTHR30258:SF2">
    <property type="entry name" value="COMG OPERON PROTEIN 1"/>
    <property type="match status" value="1"/>
</dbReference>
<sequence length="554" mass="62650">MKENKLVLEMLLKNQIITRKNIAERIDEAERSGNSVLDILIKDRIVAQERLVTIFHNEWGFELYNPQKDRLELRAIKFFSKEQAKKYLVFPLNQEDEDQLTVLMADPTDEEILRQVKRIADKRLKLLVATRDCILGLIGKYYHQTHVYRDNMDFMNAGENKETAPNPTVVTLVNDLIDEGVSRGASDIHMEVFPQKIQVRFRIDGVLIPVGLLSKETWKGVITRLKIMAGCDIAEQRQPQDGAFTTTYEHRQIDVRLSIIPTIHGEKIVLRLLDQKNFLVDVDDLGFSSEQKRLLKELLEAPHGMILVCGPTGSGKSTTLYSLLNGMDPRTQNIITIEDPVEFQMDDINQIQVNEKIGLNFANGLRAILRQDPNVIMVGEIRDEDTAETAIRAAITGHLVLSTIHTNNAIASINRLMDMKIPLYLLSAALRGVISQKLIKRLCPNCRKKALAGEAEKKLLGIGNQDVALFYPVGCSLCHGSGYQGRIAVQEVLKITRRIREVIGQGADYDTIRKVAIEEGLQPIEESLKRHLLLGNTSINQGLEILSFENAWHR</sequence>
<evidence type="ECO:0000256" key="3">
    <source>
        <dbReference type="ARBA" id="ARBA00022840"/>
    </source>
</evidence>
<dbReference type="Pfam" id="PF05157">
    <property type="entry name" value="MshEN"/>
    <property type="match status" value="1"/>
</dbReference>
<dbReference type="InterPro" id="IPR037257">
    <property type="entry name" value="T2SS_E_N_sf"/>
</dbReference>
<dbReference type="OrthoDB" id="9808272at2"/>
<gene>
    <name evidence="5" type="primary">gspE</name>
    <name evidence="5" type="ORF">ACWI_22820</name>
</gene>
<dbReference type="AlphaFoldDB" id="A0A1F2PFD6"/>
<dbReference type="GO" id="GO:0005524">
    <property type="term" value="F:ATP binding"/>
    <property type="evidence" value="ECO:0007669"/>
    <property type="project" value="UniProtKB-KW"/>
</dbReference>
<comment type="similarity">
    <text evidence="1">Belongs to the GSP E family.</text>
</comment>
<dbReference type="Proteomes" id="UP000176244">
    <property type="component" value="Unassembled WGS sequence"/>
</dbReference>
<dbReference type="Gene3D" id="3.30.450.90">
    <property type="match status" value="1"/>
</dbReference>
<organism evidence="5 6">
    <name type="scientific">Acetobacterium wieringae</name>
    <dbReference type="NCBI Taxonomy" id="52694"/>
    <lineage>
        <taxon>Bacteria</taxon>
        <taxon>Bacillati</taxon>
        <taxon>Bacillota</taxon>
        <taxon>Clostridia</taxon>
        <taxon>Eubacteriales</taxon>
        <taxon>Eubacteriaceae</taxon>
        <taxon>Acetobacterium</taxon>
    </lineage>
</organism>
<evidence type="ECO:0000256" key="1">
    <source>
        <dbReference type="ARBA" id="ARBA00006611"/>
    </source>
</evidence>
<evidence type="ECO:0000313" key="5">
    <source>
        <dbReference type="EMBL" id="OFV70077.1"/>
    </source>
</evidence>
<dbReference type="RefSeq" id="WP_070371567.1">
    <property type="nucleotide sequence ID" value="NZ_LKEU01000033.1"/>
</dbReference>
<dbReference type="EMBL" id="LKEU01000033">
    <property type="protein sequence ID" value="OFV70077.1"/>
    <property type="molecule type" value="Genomic_DNA"/>
</dbReference>
<dbReference type="GO" id="GO:0016887">
    <property type="term" value="F:ATP hydrolysis activity"/>
    <property type="evidence" value="ECO:0007669"/>
    <property type="project" value="TreeGrafter"/>
</dbReference>
<dbReference type="SMART" id="SM00382">
    <property type="entry name" value="AAA"/>
    <property type="match status" value="1"/>
</dbReference>
<dbReference type="InterPro" id="IPR007831">
    <property type="entry name" value="T2SS_GspE_N"/>
</dbReference>
<comment type="caution">
    <text evidence="5">The sequence shown here is derived from an EMBL/GenBank/DDBJ whole genome shotgun (WGS) entry which is preliminary data.</text>
</comment>
<dbReference type="CDD" id="cd01129">
    <property type="entry name" value="PulE-GspE-like"/>
    <property type="match status" value="1"/>
</dbReference>
<dbReference type="InterPro" id="IPR027417">
    <property type="entry name" value="P-loop_NTPase"/>
</dbReference>
<reference evidence="5 6" key="1">
    <citation type="submission" date="2015-09" db="EMBL/GenBank/DDBJ databases">
        <title>Genome sequence of Acetobacterium wieringae DSM 1911.</title>
        <authorList>
            <person name="Poehlein A."/>
            <person name="Bengelsdorf F.R."/>
            <person name="Schiel-Bengelsdorf B."/>
            <person name="Duerre P."/>
            <person name="Daniel R."/>
        </authorList>
    </citation>
    <scope>NUCLEOTIDE SEQUENCE [LARGE SCALE GENOMIC DNA]</scope>
    <source>
        <strain evidence="5 6">DSM 1911</strain>
    </source>
</reference>
<dbReference type="GO" id="GO:0005886">
    <property type="term" value="C:plasma membrane"/>
    <property type="evidence" value="ECO:0007669"/>
    <property type="project" value="TreeGrafter"/>
</dbReference>
<dbReference type="PANTHER" id="PTHR30258">
    <property type="entry name" value="TYPE II SECRETION SYSTEM PROTEIN GSPE-RELATED"/>
    <property type="match status" value="1"/>
</dbReference>
<keyword evidence="2" id="KW-0547">Nucleotide-binding</keyword>
<protein>
    <submittedName>
        <fullName evidence="5">Putative type II secretion system protein E</fullName>
    </submittedName>
</protein>
<accession>A0A1F2PFD6</accession>
<evidence type="ECO:0000256" key="2">
    <source>
        <dbReference type="ARBA" id="ARBA00022741"/>
    </source>
</evidence>